<evidence type="ECO:0000259" key="2">
    <source>
        <dbReference type="PROSITE" id="PS50164"/>
    </source>
</evidence>
<dbReference type="GO" id="GO:0004519">
    <property type="term" value="F:endonuclease activity"/>
    <property type="evidence" value="ECO:0007669"/>
    <property type="project" value="UniProtKB-KW"/>
</dbReference>
<evidence type="ECO:0000313" key="5">
    <source>
        <dbReference type="Proteomes" id="UP001145799"/>
    </source>
</evidence>
<feature type="region of interest" description="Disordered" evidence="1">
    <location>
        <begin position="235"/>
        <end position="274"/>
    </location>
</feature>
<dbReference type="EMBL" id="JAVDYD010000001">
    <property type="protein sequence ID" value="MDR7336741.1"/>
    <property type="molecule type" value="Genomic_DNA"/>
</dbReference>
<accession>A0A9X3SZ92</accession>
<evidence type="ECO:0000313" key="3">
    <source>
        <dbReference type="EMBL" id="MDA1387121.1"/>
    </source>
</evidence>
<organism evidence="3 5">
    <name type="scientific">Glycomyces lechevalierae</name>
    <dbReference type="NCBI Taxonomy" id="256034"/>
    <lineage>
        <taxon>Bacteria</taxon>
        <taxon>Bacillati</taxon>
        <taxon>Actinomycetota</taxon>
        <taxon>Actinomycetes</taxon>
        <taxon>Glycomycetales</taxon>
        <taxon>Glycomycetaceae</taxon>
        <taxon>Glycomyces</taxon>
    </lineage>
</organism>
<dbReference type="RefSeq" id="WP_270123617.1">
    <property type="nucleotide sequence ID" value="NZ_BAAAOM010000002.1"/>
</dbReference>
<dbReference type="SUPFAM" id="SSF82771">
    <property type="entry name" value="GIY-YIG endonuclease"/>
    <property type="match status" value="1"/>
</dbReference>
<keyword evidence="4" id="KW-0540">Nuclease</keyword>
<dbReference type="AlphaFoldDB" id="A0A9X3SZ92"/>
<keyword evidence="6" id="KW-1185">Reference proteome</keyword>
<gene>
    <name evidence="4" type="ORF">J2S69_000460</name>
    <name evidence="3" type="ORF">O2L01_19145</name>
</gene>
<dbReference type="PROSITE" id="PS50164">
    <property type="entry name" value="GIY_YIG"/>
    <property type="match status" value="1"/>
</dbReference>
<name>A0A9X3SZ92_9ACTN</name>
<dbReference type="Gene3D" id="3.40.1440.10">
    <property type="entry name" value="GIY-YIG endonuclease"/>
    <property type="match status" value="1"/>
</dbReference>
<sequence length="274" mass="30003">MSEPHRPTDDARPIIDLPHEQVPPREARTKLQTLYRFFDADGTLLYVGITDNLPRRMQNHIDQKPWWGRVTNISTEFFPNRDAVLSAERDAIRAEKPRYNRAGMQRAGESLAVLNQAVRAYETAHNILVRAIVDAHLHGNVSANNIARALAGRTAGPGWNRNRVLAILAAARTHTAASRVLADIDPDSNVSVTVENDTVVKLYIDPDKPPSSGHARAIVTAFAAASLTLAVDDPTATLTTPGPHDQGLPIVRTKRPKPIQRDAHTNGDLGMTAP</sequence>
<proteinExistence type="predicted"/>
<keyword evidence="4" id="KW-0378">Hydrolase</keyword>
<dbReference type="Pfam" id="PF01541">
    <property type="entry name" value="GIY-YIG"/>
    <property type="match status" value="1"/>
</dbReference>
<comment type="caution">
    <text evidence="3">The sequence shown here is derived from an EMBL/GenBank/DDBJ whole genome shotgun (WGS) entry which is preliminary data.</text>
</comment>
<dbReference type="Proteomes" id="UP001145799">
    <property type="component" value="Unassembled WGS sequence"/>
</dbReference>
<feature type="domain" description="GIY-YIG" evidence="2">
    <location>
        <begin position="30"/>
        <end position="101"/>
    </location>
</feature>
<evidence type="ECO:0000256" key="1">
    <source>
        <dbReference type="SAM" id="MobiDB-lite"/>
    </source>
</evidence>
<protein>
    <submittedName>
        <fullName evidence="3">GIY-YIG nuclease family protein</fullName>
    </submittedName>
    <submittedName>
        <fullName evidence="4">GIY-YIG superfamily endonuclease</fullName>
    </submittedName>
</protein>
<reference evidence="4 6" key="2">
    <citation type="submission" date="2023-07" db="EMBL/GenBank/DDBJ databases">
        <title>Sequencing the genomes of 1000 actinobacteria strains.</title>
        <authorList>
            <person name="Klenk H.-P."/>
        </authorList>
    </citation>
    <scope>NUCLEOTIDE SEQUENCE [LARGE SCALE GENOMIC DNA]</scope>
    <source>
        <strain evidence="4 6">DSM 44724</strain>
    </source>
</reference>
<keyword evidence="4" id="KW-0255">Endonuclease</keyword>
<evidence type="ECO:0000313" key="4">
    <source>
        <dbReference type="EMBL" id="MDR7336741.1"/>
    </source>
</evidence>
<reference evidence="3" key="1">
    <citation type="submission" date="2022-12" db="EMBL/GenBank/DDBJ databases">
        <title>Gycomyces niveus sp.nov., a novel actinomycete isolated from soil in Shouguang.</title>
        <authorList>
            <person name="Yang X."/>
        </authorList>
    </citation>
    <scope>NUCLEOTIDE SEQUENCE</scope>
    <source>
        <strain evidence="3">DSM 44724</strain>
    </source>
</reference>
<dbReference type="Proteomes" id="UP001183604">
    <property type="component" value="Unassembled WGS sequence"/>
</dbReference>
<dbReference type="EMBL" id="JAPZVQ010000013">
    <property type="protein sequence ID" value="MDA1387121.1"/>
    <property type="molecule type" value="Genomic_DNA"/>
</dbReference>
<dbReference type="InterPro" id="IPR000305">
    <property type="entry name" value="GIY-YIG_endonuc"/>
</dbReference>
<dbReference type="InterPro" id="IPR035901">
    <property type="entry name" value="GIY-YIG_endonuc_sf"/>
</dbReference>
<evidence type="ECO:0000313" key="6">
    <source>
        <dbReference type="Proteomes" id="UP001183604"/>
    </source>
</evidence>